<dbReference type="RefSeq" id="WP_146936240.1">
    <property type="nucleotide sequence ID" value="NZ_BJXW01000009.1"/>
</dbReference>
<name>A0A511UVR7_9BACI</name>
<dbReference type="InterPro" id="IPR024425">
    <property type="entry name" value="LiaF-like_C"/>
</dbReference>
<feature type="transmembrane region" description="Helical" evidence="1">
    <location>
        <begin position="6"/>
        <end position="23"/>
    </location>
</feature>
<dbReference type="NCBIfam" id="NF040535">
    <property type="entry name" value="LiaF_C_term"/>
    <property type="match status" value="1"/>
</dbReference>
<dbReference type="OrthoDB" id="1953204at2"/>
<dbReference type="InterPro" id="IPR047793">
    <property type="entry name" value="LiaF_C"/>
</dbReference>
<evidence type="ECO:0000256" key="1">
    <source>
        <dbReference type="SAM" id="Phobius"/>
    </source>
</evidence>
<proteinExistence type="predicted"/>
<sequence length="258" mass="29706">MRRSIFYYIIAFFLIGFGTLLILENIGIMSFSFETGWHYLYPVLIIMLGLKWVSNRFRYQGGSLFFGSLFILFGSLLILDRFQVITFHFKDLFKLWPLLIIYVGFSLLKGSRPVVVMNWSKDKTDADDNFDDAEVDDKGSMFSVGSYEYNQPNWKVEPMSLRSLAGDFFFDFSKAFIPEKKIPILIDSLAGDVHILMPEHAEFRVRAYVVAGEIDVVGQSTDGINRSFTFETPGYGFSEQKLDFQIRLKAGSIRINYV</sequence>
<dbReference type="GO" id="GO:0016020">
    <property type="term" value="C:membrane"/>
    <property type="evidence" value="ECO:0007669"/>
    <property type="project" value="InterPro"/>
</dbReference>
<evidence type="ECO:0000259" key="3">
    <source>
        <dbReference type="Pfam" id="PF22570"/>
    </source>
</evidence>
<keyword evidence="1" id="KW-1133">Transmembrane helix</keyword>
<keyword evidence="1" id="KW-0472">Membrane</keyword>
<evidence type="ECO:0008006" key="6">
    <source>
        <dbReference type="Google" id="ProtNLM"/>
    </source>
</evidence>
<reference evidence="4 5" key="1">
    <citation type="submission" date="2019-07" db="EMBL/GenBank/DDBJ databases">
        <title>Whole genome shotgun sequence of Cerasibacillus quisquiliarum NBRC 102429.</title>
        <authorList>
            <person name="Hosoyama A."/>
            <person name="Uohara A."/>
            <person name="Ohji S."/>
            <person name="Ichikawa N."/>
        </authorList>
    </citation>
    <scope>NUCLEOTIDE SEQUENCE [LARGE SCALE GENOMIC DNA]</scope>
    <source>
        <strain evidence="4 5">NBRC 102429</strain>
    </source>
</reference>
<comment type="caution">
    <text evidence="4">The sequence shown here is derived from an EMBL/GenBank/DDBJ whole genome shotgun (WGS) entry which is preliminary data.</text>
</comment>
<evidence type="ECO:0000259" key="2">
    <source>
        <dbReference type="Pfam" id="PF09922"/>
    </source>
</evidence>
<dbReference type="InterPro" id="IPR016975">
    <property type="entry name" value="Cell_wall_LiaF"/>
</dbReference>
<dbReference type="AlphaFoldDB" id="A0A511UVR7"/>
<dbReference type="Proteomes" id="UP000321491">
    <property type="component" value="Unassembled WGS sequence"/>
</dbReference>
<dbReference type="Pfam" id="PF22570">
    <property type="entry name" value="LiaF-TM"/>
    <property type="match status" value="1"/>
</dbReference>
<keyword evidence="5" id="KW-1185">Reference proteome</keyword>
<feature type="transmembrane region" description="Helical" evidence="1">
    <location>
        <begin position="35"/>
        <end position="53"/>
    </location>
</feature>
<gene>
    <name evidence="4" type="ORF">CQU01_09580</name>
</gene>
<evidence type="ECO:0000313" key="4">
    <source>
        <dbReference type="EMBL" id="GEN30720.1"/>
    </source>
</evidence>
<dbReference type="Pfam" id="PF09922">
    <property type="entry name" value="LiaF-like_C"/>
    <property type="match status" value="1"/>
</dbReference>
<feature type="transmembrane region" description="Helical" evidence="1">
    <location>
        <begin position="59"/>
        <end position="79"/>
    </location>
</feature>
<dbReference type="EMBL" id="BJXW01000009">
    <property type="protein sequence ID" value="GEN30720.1"/>
    <property type="molecule type" value="Genomic_DNA"/>
</dbReference>
<accession>A0A511UVR7</accession>
<dbReference type="InterPro" id="IPR054331">
    <property type="entry name" value="LiaF_TM"/>
</dbReference>
<feature type="transmembrane region" description="Helical" evidence="1">
    <location>
        <begin position="91"/>
        <end position="108"/>
    </location>
</feature>
<organism evidence="4 5">
    <name type="scientific">Cerasibacillus quisquiliarum</name>
    <dbReference type="NCBI Taxonomy" id="227865"/>
    <lineage>
        <taxon>Bacteria</taxon>
        <taxon>Bacillati</taxon>
        <taxon>Bacillota</taxon>
        <taxon>Bacilli</taxon>
        <taxon>Bacillales</taxon>
        <taxon>Bacillaceae</taxon>
        <taxon>Cerasibacillus</taxon>
    </lineage>
</organism>
<keyword evidence="1" id="KW-0812">Transmembrane</keyword>
<dbReference type="PIRSF" id="PIRSF031509">
    <property type="entry name" value="Cell_wall_LiaF/YvqF"/>
    <property type="match status" value="1"/>
</dbReference>
<evidence type="ECO:0000313" key="5">
    <source>
        <dbReference type="Proteomes" id="UP000321491"/>
    </source>
</evidence>
<feature type="domain" description="Cell wall-active antibiotics response LiaF-like C-terminal" evidence="2">
    <location>
        <begin position="144"/>
        <end position="255"/>
    </location>
</feature>
<feature type="domain" description="LiaF transmembrane" evidence="3">
    <location>
        <begin position="10"/>
        <end position="111"/>
    </location>
</feature>
<protein>
    <recommendedName>
        <fullName evidence="6">Cell wall-active antibiotics response LiaF-like C-terminal domain-containing protein</fullName>
    </recommendedName>
</protein>